<evidence type="ECO:0000256" key="1">
    <source>
        <dbReference type="ARBA" id="ARBA00001974"/>
    </source>
</evidence>
<evidence type="ECO:0000256" key="2">
    <source>
        <dbReference type="ARBA" id="ARBA00010790"/>
    </source>
</evidence>
<dbReference type="SUPFAM" id="SSF54373">
    <property type="entry name" value="FAD-linked reductases, C-terminal domain"/>
    <property type="match status" value="1"/>
</dbReference>
<evidence type="ECO:0008006" key="10">
    <source>
        <dbReference type="Google" id="ProtNLM"/>
    </source>
</evidence>
<dbReference type="GO" id="GO:0016614">
    <property type="term" value="F:oxidoreductase activity, acting on CH-OH group of donors"/>
    <property type="evidence" value="ECO:0007669"/>
    <property type="project" value="InterPro"/>
</dbReference>
<evidence type="ECO:0000259" key="7">
    <source>
        <dbReference type="Pfam" id="PF00732"/>
    </source>
</evidence>
<dbReference type="InterPro" id="IPR000172">
    <property type="entry name" value="GMC_OxRdtase_N"/>
</dbReference>
<dbReference type="SUPFAM" id="SSF51905">
    <property type="entry name" value="FAD/NAD(P)-binding domain"/>
    <property type="match status" value="1"/>
</dbReference>
<evidence type="ECO:0000256" key="4">
    <source>
        <dbReference type="ARBA" id="ARBA00022827"/>
    </source>
</evidence>
<dbReference type="EMBL" id="UINC01000344">
    <property type="protein sequence ID" value="SUZ53692.1"/>
    <property type="molecule type" value="Genomic_DNA"/>
</dbReference>
<gene>
    <name evidence="9" type="ORF">METZ01_LOCUS6546</name>
</gene>
<comment type="cofactor">
    <cofactor evidence="1">
        <name>FAD</name>
        <dbReference type="ChEBI" id="CHEBI:57692"/>
    </cofactor>
</comment>
<dbReference type="PANTHER" id="PTHR42784:SF1">
    <property type="entry name" value="PYRANOSE 2-OXIDASE"/>
    <property type="match status" value="1"/>
</dbReference>
<keyword evidence="5" id="KW-0560">Oxidoreductase</keyword>
<evidence type="ECO:0000256" key="3">
    <source>
        <dbReference type="ARBA" id="ARBA00022630"/>
    </source>
</evidence>
<keyword evidence="4" id="KW-0274">FAD</keyword>
<accession>A0A381NGH4</accession>
<dbReference type="AlphaFoldDB" id="A0A381NGH4"/>
<comment type="similarity">
    <text evidence="2">Belongs to the GMC oxidoreductase family.</text>
</comment>
<feature type="region of interest" description="Disordered" evidence="6">
    <location>
        <begin position="89"/>
        <end position="111"/>
    </location>
</feature>
<dbReference type="InterPro" id="IPR036188">
    <property type="entry name" value="FAD/NAD-bd_sf"/>
</dbReference>
<proteinExistence type="inferred from homology"/>
<reference evidence="9" key="1">
    <citation type="submission" date="2018-05" db="EMBL/GenBank/DDBJ databases">
        <authorList>
            <person name="Lanie J.A."/>
            <person name="Ng W.-L."/>
            <person name="Kazmierczak K.M."/>
            <person name="Andrzejewski T.M."/>
            <person name="Davidsen T.M."/>
            <person name="Wayne K.J."/>
            <person name="Tettelin H."/>
            <person name="Glass J.I."/>
            <person name="Rusch D."/>
            <person name="Podicherti R."/>
            <person name="Tsui H.-C.T."/>
            <person name="Winkler M.E."/>
        </authorList>
    </citation>
    <scope>NUCLEOTIDE SEQUENCE</scope>
</reference>
<keyword evidence="3" id="KW-0285">Flavoprotein</keyword>
<dbReference type="Pfam" id="PF00732">
    <property type="entry name" value="GMC_oxred_N"/>
    <property type="match status" value="1"/>
</dbReference>
<evidence type="ECO:0000313" key="9">
    <source>
        <dbReference type="EMBL" id="SUZ53692.1"/>
    </source>
</evidence>
<sequence length="499" mass="55028">VPTLRRTRSGNAVQGGNHPMMNGVGGTTLHYWAQSWRLNPWDFKVVSETTRRYGASRIPVGSTVEDWPFGYEELEPFYDRVEHEIGVSGQAGNVKGEKNPNGNPFEGPRQRDYPMPALRWTGFLDRMAASARTLGWQPFPGPAAINSETYQERSGCMYHGHCNKGGCHVDAKNSPAVTTIPRAEATGRLKVVTHATVTKIETDAQGKVTGVTYLQDREEFFQPARFVFVASYTYENTRLLLLSKSRAFPIGLSNNHAQVGKHYLSHHQGAGVTALFPYDLHAWYGLPAQGVAVDDFADDNFDHSGLDFIGGGNLWIYSDRRPISAASMGTFGRAPTWGSAWKAFVRENADRTNSAYIQKTTLPYAANYLDLDPVVKDPLGFPVIRVTAEYKQNELAIADYLQEKMAQWYREAGATEIRRGGLGGQMGVSTHAYGGTRMGDDPETNVVNRYGLSHEVPNLAVLGASVMGTSGARNPTLTAQALAWRTAEHVAEHWQSIVE</sequence>
<evidence type="ECO:0000256" key="5">
    <source>
        <dbReference type="ARBA" id="ARBA00023002"/>
    </source>
</evidence>
<organism evidence="9">
    <name type="scientific">marine metagenome</name>
    <dbReference type="NCBI Taxonomy" id="408172"/>
    <lineage>
        <taxon>unclassified sequences</taxon>
        <taxon>metagenomes</taxon>
        <taxon>ecological metagenomes</taxon>
    </lineage>
</organism>
<dbReference type="GO" id="GO:0050660">
    <property type="term" value="F:flavin adenine dinucleotide binding"/>
    <property type="evidence" value="ECO:0007669"/>
    <property type="project" value="InterPro"/>
</dbReference>
<dbReference type="InterPro" id="IPR007867">
    <property type="entry name" value="GMC_OxRtase_C"/>
</dbReference>
<feature type="region of interest" description="Disordered" evidence="6">
    <location>
        <begin position="1"/>
        <end position="21"/>
    </location>
</feature>
<dbReference type="PANTHER" id="PTHR42784">
    <property type="entry name" value="PYRANOSE 2-OXIDASE"/>
    <property type="match status" value="1"/>
</dbReference>
<feature type="domain" description="Glucose-methanol-choline oxidoreductase N-terminal" evidence="7">
    <location>
        <begin position="150"/>
        <end position="261"/>
    </location>
</feature>
<feature type="domain" description="Glucose-methanol-choline oxidoreductase C-terminal" evidence="8">
    <location>
        <begin position="363"/>
        <end position="483"/>
    </location>
</feature>
<evidence type="ECO:0000259" key="8">
    <source>
        <dbReference type="Pfam" id="PF05199"/>
    </source>
</evidence>
<dbReference type="Gene3D" id="3.50.50.60">
    <property type="entry name" value="FAD/NAD(P)-binding domain"/>
    <property type="match status" value="2"/>
</dbReference>
<name>A0A381NGH4_9ZZZZ</name>
<protein>
    <recommendedName>
        <fullName evidence="10">Glucose-methanol-choline oxidoreductase C-terminal domain-containing protein</fullName>
    </recommendedName>
</protein>
<feature type="non-terminal residue" evidence="9">
    <location>
        <position position="1"/>
    </location>
</feature>
<evidence type="ECO:0000256" key="6">
    <source>
        <dbReference type="SAM" id="MobiDB-lite"/>
    </source>
</evidence>
<dbReference type="InterPro" id="IPR051473">
    <property type="entry name" value="P2Ox-like"/>
</dbReference>
<dbReference type="Pfam" id="PF05199">
    <property type="entry name" value="GMC_oxred_C"/>
    <property type="match status" value="1"/>
</dbReference>